<dbReference type="InterPro" id="IPR013815">
    <property type="entry name" value="ATP_grasp_subdomain_1"/>
</dbReference>
<dbReference type="Gene3D" id="3.30.1490.20">
    <property type="entry name" value="ATP-grasp fold, A domain"/>
    <property type="match status" value="1"/>
</dbReference>
<keyword evidence="5" id="KW-0436">Ligase</keyword>
<comment type="cofactor">
    <cofactor evidence="1">
        <name>Mn(2+)</name>
        <dbReference type="ChEBI" id="CHEBI:29035"/>
    </cofactor>
</comment>
<dbReference type="Gene3D" id="3.30.470.20">
    <property type="entry name" value="ATP-grasp fold, B domain"/>
    <property type="match status" value="1"/>
</dbReference>
<dbReference type="Proteomes" id="UP000013782">
    <property type="component" value="Unassembled WGS sequence"/>
</dbReference>
<dbReference type="AlphaFoldDB" id="R2SGQ2"/>
<dbReference type="EMBL" id="AJAQ01000032">
    <property type="protein sequence ID" value="EOH92036.1"/>
    <property type="molecule type" value="Genomic_DNA"/>
</dbReference>
<evidence type="ECO:0000256" key="3">
    <source>
        <dbReference type="ARBA" id="ARBA00023211"/>
    </source>
</evidence>
<dbReference type="PROSITE" id="PS00843">
    <property type="entry name" value="DALA_DALA_LIGASE_1"/>
    <property type="match status" value="1"/>
</dbReference>
<reference evidence="5 6" key="1">
    <citation type="submission" date="2013-02" db="EMBL/GenBank/DDBJ databases">
        <title>The Genome Sequence of Enterococcus pallens BAA-351.</title>
        <authorList>
            <consortium name="The Broad Institute Genome Sequencing Platform"/>
            <consortium name="The Broad Institute Genome Sequencing Center for Infectious Disease"/>
            <person name="Earl A.M."/>
            <person name="Gilmore M.S."/>
            <person name="Lebreton F."/>
            <person name="Walker B."/>
            <person name="Young S.K."/>
            <person name="Zeng Q."/>
            <person name="Gargeya S."/>
            <person name="Fitzgerald M."/>
            <person name="Haas B."/>
            <person name="Abouelleil A."/>
            <person name="Alvarado L."/>
            <person name="Arachchi H.M."/>
            <person name="Berlin A.M."/>
            <person name="Chapman S.B."/>
            <person name="Dewar J."/>
            <person name="Goldberg J."/>
            <person name="Griggs A."/>
            <person name="Gujja S."/>
            <person name="Hansen M."/>
            <person name="Howarth C."/>
            <person name="Imamovic A."/>
            <person name="Larimer J."/>
            <person name="McCowan C."/>
            <person name="Murphy C."/>
            <person name="Neiman D."/>
            <person name="Pearson M."/>
            <person name="Priest M."/>
            <person name="Roberts A."/>
            <person name="Saif S."/>
            <person name="Shea T."/>
            <person name="Sisk P."/>
            <person name="Sykes S."/>
            <person name="Wortman J."/>
            <person name="Nusbaum C."/>
            <person name="Birren B."/>
        </authorList>
    </citation>
    <scope>NUCLEOTIDE SEQUENCE [LARGE SCALE GENOMIC DNA]</scope>
    <source>
        <strain evidence="5 6">ATCC BAA-351</strain>
    </source>
</reference>
<keyword evidence="6" id="KW-1185">Reference proteome</keyword>
<dbReference type="GO" id="GO:0005524">
    <property type="term" value="F:ATP binding"/>
    <property type="evidence" value="ECO:0007669"/>
    <property type="project" value="InterPro"/>
</dbReference>
<evidence type="ECO:0000313" key="5">
    <source>
        <dbReference type="EMBL" id="EOH92036.1"/>
    </source>
</evidence>
<dbReference type="InterPro" id="IPR000291">
    <property type="entry name" value="D-Ala_lig_Van_CS"/>
</dbReference>
<dbReference type="InterPro" id="IPR011127">
    <property type="entry name" value="Dala_Dala_lig_N"/>
</dbReference>
<organism evidence="5 6">
    <name type="scientific">Enterococcus pallens ATCC BAA-351</name>
    <dbReference type="NCBI Taxonomy" id="1158607"/>
    <lineage>
        <taxon>Bacteria</taxon>
        <taxon>Bacillati</taxon>
        <taxon>Bacillota</taxon>
        <taxon>Bacilli</taxon>
        <taxon>Lactobacillales</taxon>
        <taxon>Enterococcaceae</taxon>
        <taxon>Enterococcus</taxon>
    </lineage>
</organism>
<dbReference type="PANTHER" id="PTHR23132">
    <property type="entry name" value="D-ALANINE--D-ALANINE LIGASE"/>
    <property type="match status" value="1"/>
</dbReference>
<comment type="caution">
    <text evidence="5">The sequence shown here is derived from an EMBL/GenBank/DDBJ whole genome shotgun (WGS) entry which is preliminary data.</text>
</comment>
<dbReference type="PANTHER" id="PTHR23132:SF23">
    <property type="entry name" value="D-ALANINE--D-ALANINE LIGASE B"/>
    <property type="match status" value="1"/>
</dbReference>
<evidence type="ECO:0000259" key="4">
    <source>
        <dbReference type="Pfam" id="PF01820"/>
    </source>
</evidence>
<dbReference type="Pfam" id="PF01820">
    <property type="entry name" value="Dala_Dala_lig_N"/>
    <property type="match status" value="1"/>
</dbReference>
<dbReference type="Gene3D" id="3.40.50.20">
    <property type="match status" value="1"/>
</dbReference>
<dbReference type="InterPro" id="IPR016185">
    <property type="entry name" value="PreATP-grasp_dom_sf"/>
</dbReference>
<dbReference type="SUPFAM" id="SSF52440">
    <property type="entry name" value="PreATP-grasp domain"/>
    <property type="match status" value="1"/>
</dbReference>
<name>R2SGQ2_9ENTE</name>
<evidence type="ECO:0000256" key="2">
    <source>
        <dbReference type="ARBA" id="ARBA00001946"/>
    </source>
</evidence>
<proteinExistence type="predicted"/>
<dbReference type="eggNOG" id="COG1181">
    <property type="taxonomic scope" value="Bacteria"/>
</dbReference>
<dbReference type="GO" id="GO:0008716">
    <property type="term" value="F:D-alanine-D-alanine ligase activity"/>
    <property type="evidence" value="ECO:0007669"/>
    <property type="project" value="TreeGrafter"/>
</dbReference>
<evidence type="ECO:0000256" key="1">
    <source>
        <dbReference type="ARBA" id="ARBA00001936"/>
    </source>
</evidence>
<feature type="non-terminal residue" evidence="5">
    <location>
        <position position="169"/>
    </location>
</feature>
<sequence>MKVVVLAGGKSNEREVSMTSGSKIANALISRGHQVLLMDLLEGLSDCADFDSAYEKYQTDHYDYQVSKKVPNFEDCPNKEIGDHVLEICGGADITFFALHGGIGENGKLQAIFDIYGIKYTGSDYQSSLLAMDKLIAKELMRFHEIPTADWSVVYDAEKTDSIQLPAVV</sequence>
<evidence type="ECO:0000313" key="6">
    <source>
        <dbReference type="Proteomes" id="UP000013782"/>
    </source>
</evidence>
<gene>
    <name evidence="5" type="ORF">UAU_02952</name>
</gene>
<dbReference type="HOGENOM" id="CLU_1589865_0_0_9"/>
<keyword evidence="3" id="KW-0464">Manganese</keyword>
<protein>
    <submittedName>
        <fullName evidence="5">D-alanine-D-alanine ligase</fullName>
    </submittedName>
</protein>
<comment type="cofactor">
    <cofactor evidence="2">
        <name>Mg(2+)</name>
        <dbReference type="ChEBI" id="CHEBI:18420"/>
    </cofactor>
</comment>
<feature type="domain" description="D-alanine--D-alanine ligase N-terminal" evidence="4">
    <location>
        <begin position="2"/>
        <end position="123"/>
    </location>
</feature>
<accession>R2SGQ2</accession>